<dbReference type="PANTHER" id="PTHR10887">
    <property type="entry name" value="DNA2/NAM7 HELICASE FAMILY"/>
    <property type="match status" value="1"/>
</dbReference>
<dbReference type="GO" id="GO:0004386">
    <property type="term" value="F:helicase activity"/>
    <property type="evidence" value="ECO:0007669"/>
    <property type="project" value="UniProtKB-KW"/>
</dbReference>
<dbReference type="Pfam" id="PF13087">
    <property type="entry name" value="AAA_12"/>
    <property type="match status" value="1"/>
</dbReference>
<gene>
    <name evidence="8" type="primary">MAA3_4</name>
    <name evidence="8" type="ORF">Zm00014a_043111</name>
</gene>
<dbReference type="InterPro" id="IPR045529">
    <property type="entry name" value="DUF6469"/>
</dbReference>
<dbReference type="InterPro" id="IPR041679">
    <property type="entry name" value="DNA2/NAM7-like_C"/>
</dbReference>
<evidence type="ECO:0000256" key="2">
    <source>
        <dbReference type="ARBA" id="ARBA00022801"/>
    </source>
</evidence>
<keyword evidence="2" id="KW-0378">Hydrolase</keyword>
<dbReference type="SUPFAM" id="SSF52540">
    <property type="entry name" value="P-loop containing nucleoside triphosphate hydrolases"/>
    <property type="match status" value="1"/>
</dbReference>
<dbReference type="Pfam" id="PF20073">
    <property type="entry name" value="DUF6469"/>
    <property type="match status" value="1"/>
</dbReference>
<evidence type="ECO:0000313" key="8">
    <source>
        <dbReference type="EMBL" id="PWZ39270.1"/>
    </source>
</evidence>
<dbReference type="Pfam" id="PF13086">
    <property type="entry name" value="AAA_11"/>
    <property type="match status" value="1"/>
</dbReference>
<dbReference type="FunFam" id="3.40.50.300:FF:005859">
    <property type="entry name" value="p-loop containing nucleoside triphosphate hydrolase superfamily protein"/>
    <property type="match status" value="1"/>
</dbReference>
<keyword evidence="1" id="KW-0547">Nucleotide-binding</keyword>
<keyword evidence="3 8" id="KW-0347">Helicase</keyword>
<dbReference type="InterPro" id="IPR027417">
    <property type="entry name" value="P-loop_NTPase"/>
</dbReference>
<dbReference type="Proteomes" id="UP000251960">
    <property type="component" value="Chromosome 2"/>
</dbReference>
<feature type="domain" description="DNA2/NAM7 helicase-like C-terminal" evidence="6">
    <location>
        <begin position="690"/>
        <end position="885"/>
    </location>
</feature>
<dbReference type="ExpressionAtlas" id="A0A3L6G1I8">
    <property type="expression patterns" value="baseline and differential"/>
</dbReference>
<dbReference type="InterPro" id="IPR047187">
    <property type="entry name" value="SF1_C_Upf1"/>
</dbReference>
<evidence type="ECO:0000256" key="3">
    <source>
        <dbReference type="ARBA" id="ARBA00022806"/>
    </source>
</evidence>
<keyword evidence="4" id="KW-0067">ATP-binding</keyword>
<dbReference type="InterPro" id="IPR041677">
    <property type="entry name" value="DNA2/NAM7_AAA_11"/>
</dbReference>
<dbReference type="Gene3D" id="3.40.50.300">
    <property type="entry name" value="P-loop containing nucleotide triphosphate hydrolases"/>
    <property type="match status" value="3"/>
</dbReference>
<evidence type="ECO:0000256" key="4">
    <source>
        <dbReference type="ARBA" id="ARBA00022840"/>
    </source>
</evidence>
<feature type="domain" description="DNA2/NAM7 helicase helicase" evidence="5">
    <location>
        <begin position="290"/>
        <end position="682"/>
    </location>
</feature>
<dbReference type="CDD" id="cd18808">
    <property type="entry name" value="SF1_C_Upf1"/>
    <property type="match status" value="1"/>
</dbReference>
<evidence type="ECO:0000259" key="7">
    <source>
        <dbReference type="Pfam" id="PF20073"/>
    </source>
</evidence>
<dbReference type="InterPro" id="IPR045055">
    <property type="entry name" value="DNA2/NAM7-like"/>
</dbReference>
<feature type="domain" description="DUF6469" evidence="7">
    <location>
        <begin position="131"/>
        <end position="234"/>
    </location>
</feature>
<evidence type="ECO:0000259" key="5">
    <source>
        <dbReference type="Pfam" id="PF13086"/>
    </source>
</evidence>
<reference evidence="8 9" key="1">
    <citation type="journal article" date="2018" name="Nat. Genet.">
        <title>Extensive intraspecific gene order and gene structural variations between Mo17 and other maize genomes.</title>
        <authorList>
            <person name="Sun S."/>
            <person name="Zhou Y."/>
            <person name="Chen J."/>
            <person name="Shi J."/>
            <person name="Zhao H."/>
            <person name="Zhao H."/>
            <person name="Song W."/>
            <person name="Zhang M."/>
            <person name="Cui Y."/>
            <person name="Dong X."/>
            <person name="Liu H."/>
            <person name="Ma X."/>
            <person name="Jiao Y."/>
            <person name="Wang B."/>
            <person name="Wei X."/>
            <person name="Stein J.C."/>
            <person name="Glaubitz J.C."/>
            <person name="Lu F."/>
            <person name="Yu G."/>
            <person name="Liang C."/>
            <person name="Fengler K."/>
            <person name="Li B."/>
            <person name="Rafalski A."/>
            <person name="Schnable P.S."/>
            <person name="Ware D.H."/>
            <person name="Buckler E.S."/>
            <person name="Lai J."/>
        </authorList>
    </citation>
    <scope>NUCLEOTIDE SEQUENCE [LARGE SCALE GENOMIC DNA]</scope>
    <source>
        <strain evidence="9">cv. Missouri 17</strain>
        <tissue evidence="8">Seedling</tissue>
    </source>
</reference>
<proteinExistence type="predicted"/>
<organism evidence="8 9">
    <name type="scientific">Zea mays</name>
    <name type="common">Maize</name>
    <dbReference type="NCBI Taxonomy" id="4577"/>
    <lineage>
        <taxon>Eukaryota</taxon>
        <taxon>Viridiplantae</taxon>
        <taxon>Streptophyta</taxon>
        <taxon>Embryophyta</taxon>
        <taxon>Tracheophyta</taxon>
        <taxon>Spermatophyta</taxon>
        <taxon>Magnoliopsida</taxon>
        <taxon>Liliopsida</taxon>
        <taxon>Poales</taxon>
        <taxon>Poaceae</taxon>
        <taxon>PACMAD clade</taxon>
        <taxon>Panicoideae</taxon>
        <taxon>Andropogonodae</taxon>
        <taxon>Andropogoneae</taxon>
        <taxon>Tripsacinae</taxon>
        <taxon>Zea</taxon>
    </lineage>
</organism>
<comment type="caution">
    <text evidence="8">The sequence shown here is derived from an EMBL/GenBank/DDBJ whole genome shotgun (WGS) entry which is preliminary data.</text>
</comment>
<dbReference type="GO" id="GO:0016787">
    <property type="term" value="F:hydrolase activity"/>
    <property type="evidence" value="ECO:0007669"/>
    <property type="project" value="UniProtKB-KW"/>
</dbReference>
<dbReference type="FunFam" id="3.40.50.300:FF:000326">
    <property type="entry name" value="P-loop containing nucleoside triphosphate hydrolase"/>
    <property type="match status" value="1"/>
</dbReference>
<dbReference type="FunFam" id="3.40.50.300:FF:006045">
    <property type="entry name" value="p-loop containing nucleoside triphosphate hydrolase superfamily protein"/>
    <property type="match status" value="1"/>
</dbReference>
<evidence type="ECO:0000259" key="6">
    <source>
        <dbReference type="Pfam" id="PF13087"/>
    </source>
</evidence>
<accession>A0A3L6G1I8</accession>
<dbReference type="AlphaFoldDB" id="A0A3L6G1I8"/>
<name>A0A3L6G1I8_MAIZE</name>
<dbReference type="GO" id="GO:0005694">
    <property type="term" value="C:chromosome"/>
    <property type="evidence" value="ECO:0007669"/>
    <property type="project" value="UniProtKB-ARBA"/>
</dbReference>
<dbReference type="GO" id="GO:0005524">
    <property type="term" value="F:ATP binding"/>
    <property type="evidence" value="ECO:0007669"/>
    <property type="project" value="UniProtKB-KW"/>
</dbReference>
<sequence length="959" mass="107497">MSNDGTMSAAGEDMEAKPKQDPLLETMEAVVRHCNLDLSYLQRKIFSWSIQDVFNKDLLKQQVRRIPDTFMLLNAYLDSFTGPLIEEVHCDVFSSLSGYAHANFIEIVRLDKLNHEKSIYGFVVSMPSKDAKSREIYAPKEGDIVVVSLQKPKHVSDLTKNRSSYNLGSILKSGKEEEEDSDLPPNFCIVRFLSAIPVEVDPETSKPRGPCFAVFLINTTTYDHIWTCLHLVANDHNLAPLQKRGSNTAIVNLVWQYKRRAAEDGSLSFSQLSQSVTQSVDDLGLEKFGLNDSQLHAVADCVLSAIDNRLPSLKLIWGPPGTGKTKTICTILWAMLMKGLRTLTCAPTNTAVLEVASRIVRLVEHLHGSVCFLNDIVLFGSKEKMKIGREDALSMVFLDSRAKRLLPCFMPTTGWMHCLRSLMDHLESPITQYRLHLEKLLKNEKKKESNKGGSRATQGTIIRIPPFKDFFKGYFNKVSNLLRKCVETMYNDHPRSPETGHSFQCMLEVLELIGILQELINCKNDDIWSDEFHDCKIEDDGDPILWSEQLAHVRSNTSKKHKLKLARSLCVRELRYLHKNLELPGYSSKRSVETYLLQRAKCILCTVSSSFRLYNVPMDSSCTDIHSLLKGPETFKLLDMLIVDEAAQLKECETLIPLQLPGIRQAVFVGDEYQLPALVRSKISDGANFGRSVFERLSSLGYGKYLLNVQYRMHPEISRFPVATFYDGKLSDGPNVTSMSYERTFLASKVFGPYSFINVDGGRETTEKHGKSLKNTVEVAAVLRIVQRLFKESVSTGCKLSVGVVSPYNAQVRAICQKVGESYNAYDGFSVKVKSVDGFQGAEEDVLIISTVRSNGAGSVGFLTNLQRTNVALTRAKHCLWIVGNGATLSSSKSVWQKIVKDARDRGCYFEASDDGDLSNAVVKAIIEQDDADNLVRMESLHISRPRSQLQKSGPKNFS</sequence>
<dbReference type="PANTHER" id="PTHR10887:SF534">
    <property type="entry name" value="P-LOOP CONTAINING NUCLEOSIDE TRIPHOSPHATE HYDROLASE SUPERFAMILY PROTEIN"/>
    <property type="match status" value="1"/>
</dbReference>
<evidence type="ECO:0000256" key="1">
    <source>
        <dbReference type="ARBA" id="ARBA00022741"/>
    </source>
</evidence>
<evidence type="ECO:0000313" key="9">
    <source>
        <dbReference type="Proteomes" id="UP000251960"/>
    </source>
</evidence>
<dbReference type="EMBL" id="NCVQ01000003">
    <property type="protein sequence ID" value="PWZ39270.1"/>
    <property type="molecule type" value="Genomic_DNA"/>
</dbReference>
<protein>
    <submittedName>
        <fullName evidence="8">Putative helicase MAGATAMA 3</fullName>
    </submittedName>
</protein>